<keyword evidence="3" id="KW-1185">Reference proteome</keyword>
<sequence length="199" mass="22684">MSSKDFVSFILNPFEDLTTRNQLIIGIVGFILLCVLSYFFHFINDGIISLHFREQQAFWTYLVNGLINTGSLTILMFCYGKFNYSKTRFLDVLITVLIAQCVLVLMGLLLLNPYLMRVMEDLQVQIESGNINKLKLSPLSLGIITLAGIFSIFAIYYFFHLLVKGMKIAINSNKLYHTIAIVLLTLILNSVLSAFKPYF</sequence>
<proteinExistence type="predicted"/>
<dbReference type="AlphaFoldDB" id="A0A8H9G0V4"/>
<feature type="transmembrane region" description="Helical" evidence="1">
    <location>
        <begin position="175"/>
        <end position="195"/>
    </location>
</feature>
<evidence type="ECO:0008006" key="4">
    <source>
        <dbReference type="Google" id="ProtNLM"/>
    </source>
</evidence>
<dbReference type="EMBL" id="BMKM01000006">
    <property type="protein sequence ID" value="GGE26138.1"/>
    <property type="molecule type" value="Genomic_DNA"/>
</dbReference>
<dbReference type="RefSeq" id="WP_094257876.1">
    <property type="nucleotide sequence ID" value="NZ_BMKM01000006.1"/>
</dbReference>
<organism evidence="2 3">
    <name type="scientific">Sphingobacterium cellulitidis</name>
    <dbReference type="NCBI Taxonomy" id="1768011"/>
    <lineage>
        <taxon>Bacteria</taxon>
        <taxon>Pseudomonadati</taxon>
        <taxon>Bacteroidota</taxon>
        <taxon>Sphingobacteriia</taxon>
        <taxon>Sphingobacteriales</taxon>
        <taxon>Sphingobacteriaceae</taxon>
        <taxon>Sphingobacterium</taxon>
    </lineage>
</organism>
<evidence type="ECO:0000256" key="1">
    <source>
        <dbReference type="SAM" id="Phobius"/>
    </source>
</evidence>
<evidence type="ECO:0000313" key="3">
    <source>
        <dbReference type="Proteomes" id="UP000614460"/>
    </source>
</evidence>
<keyword evidence="1" id="KW-0812">Transmembrane</keyword>
<feature type="transmembrane region" description="Helical" evidence="1">
    <location>
        <begin position="58"/>
        <end position="80"/>
    </location>
</feature>
<evidence type="ECO:0000313" key="2">
    <source>
        <dbReference type="EMBL" id="GGE26138.1"/>
    </source>
</evidence>
<name>A0A8H9G0V4_9SPHI</name>
<reference evidence="2" key="2">
    <citation type="submission" date="2020-09" db="EMBL/GenBank/DDBJ databases">
        <authorList>
            <person name="Sun Q."/>
            <person name="Zhou Y."/>
        </authorList>
    </citation>
    <scope>NUCLEOTIDE SEQUENCE</scope>
    <source>
        <strain evidence="2">CGMCC 1.15966</strain>
    </source>
</reference>
<feature type="transmembrane region" description="Helical" evidence="1">
    <location>
        <begin position="136"/>
        <end position="163"/>
    </location>
</feature>
<comment type="caution">
    <text evidence="2">The sequence shown here is derived from an EMBL/GenBank/DDBJ whole genome shotgun (WGS) entry which is preliminary data.</text>
</comment>
<gene>
    <name evidence="2" type="ORF">GCM10011516_24760</name>
</gene>
<feature type="transmembrane region" description="Helical" evidence="1">
    <location>
        <begin position="21"/>
        <end position="43"/>
    </location>
</feature>
<keyword evidence="1" id="KW-1133">Transmembrane helix</keyword>
<accession>A0A8H9G0V4</accession>
<feature type="transmembrane region" description="Helical" evidence="1">
    <location>
        <begin position="92"/>
        <end position="116"/>
    </location>
</feature>
<keyword evidence="1" id="KW-0472">Membrane</keyword>
<protein>
    <recommendedName>
        <fullName evidence="4">Yip1 domain-containing protein</fullName>
    </recommendedName>
</protein>
<dbReference type="Proteomes" id="UP000614460">
    <property type="component" value="Unassembled WGS sequence"/>
</dbReference>
<reference evidence="2" key="1">
    <citation type="journal article" date="2014" name="Int. J. Syst. Evol. Microbiol.">
        <title>Complete genome sequence of Corynebacterium casei LMG S-19264T (=DSM 44701T), isolated from a smear-ripened cheese.</title>
        <authorList>
            <consortium name="US DOE Joint Genome Institute (JGI-PGF)"/>
            <person name="Walter F."/>
            <person name="Albersmeier A."/>
            <person name="Kalinowski J."/>
            <person name="Ruckert C."/>
        </authorList>
    </citation>
    <scope>NUCLEOTIDE SEQUENCE</scope>
    <source>
        <strain evidence="2">CGMCC 1.15966</strain>
    </source>
</reference>